<organism evidence="1 2">
    <name type="scientific">Frondihabitans sucicola</name>
    <dbReference type="NCBI Taxonomy" id="1268041"/>
    <lineage>
        <taxon>Bacteria</taxon>
        <taxon>Bacillati</taxon>
        <taxon>Actinomycetota</taxon>
        <taxon>Actinomycetes</taxon>
        <taxon>Micrococcales</taxon>
        <taxon>Microbacteriaceae</taxon>
        <taxon>Frondihabitans</taxon>
    </lineage>
</organism>
<evidence type="ECO:0000313" key="2">
    <source>
        <dbReference type="Proteomes" id="UP001321486"/>
    </source>
</evidence>
<keyword evidence="2" id="KW-1185">Reference proteome</keyword>
<dbReference type="Proteomes" id="UP001321486">
    <property type="component" value="Plasmid pNBRC108728a"/>
</dbReference>
<reference evidence="2" key="1">
    <citation type="journal article" date="2019" name="Int. J. Syst. Evol. Microbiol.">
        <title>The Global Catalogue of Microorganisms (GCM) 10K type strain sequencing project: providing services to taxonomists for standard genome sequencing and annotation.</title>
        <authorList>
            <consortium name="The Broad Institute Genomics Platform"/>
            <consortium name="The Broad Institute Genome Sequencing Center for Infectious Disease"/>
            <person name="Wu L."/>
            <person name="Ma J."/>
        </authorList>
    </citation>
    <scope>NUCLEOTIDE SEQUENCE [LARGE SCALE GENOMIC DNA]</scope>
    <source>
        <strain evidence="2">NBRC 108728</strain>
    </source>
</reference>
<protein>
    <submittedName>
        <fullName evidence="1">Uncharacterized protein</fullName>
    </submittedName>
</protein>
<gene>
    <name evidence="1" type="ORF">GCM10025867_46310</name>
</gene>
<accession>A0ABM8GV96</accession>
<proteinExistence type="predicted"/>
<evidence type="ECO:0000313" key="1">
    <source>
        <dbReference type="EMBL" id="BDZ52390.1"/>
    </source>
</evidence>
<dbReference type="RefSeq" id="WP_286347248.1">
    <property type="nucleotide sequence ID" value="NZ_AP027733.1"/>
</dbReference>
<geneLocation type="plasmid" evidence="1 2">
    <name>pNBRC108728a</name>
</geneLocation>
<name>A0ABM8GV96_9MICO</name>
<dbReference type="EMBL" id="AP027733">
    <property type="protein sequence ID" value="BDZ52390.1"/>
    <property type="molecule type" value="Genomic_DNA"/>
</dbReference>
<sequence>MSNLTEIEKRHLFPLLSECRNAIGQWIGVDVAVRLRALAETPTEQTWADARSIIVADATVPGINSTLWQILLAETSYVSGIPSREEVFAALEWAATANRAALTGESIAVA</sequence>
<keyword evidence="1" id="KW-0614">Plasmid</keyword>